<dbReference type="OrthoDB" id="9800545at2"/>
<dbReference type="Proteomes" id="UP000438699">
    <property type="component" value="Unassembled WGS sequence"/>
</dbReference>
<dbReference type="EMBL" id="WAIE01000001">
    <property type="protein sequence ID" value="KAB1443046.1"/>
    <property type="molecule type" value="Genomic_DNA"/>
</dbReference>
<keyword evidence="1" id="KW-0732">Signal</keyword>
<evidence type="ECO:0000313" key="2">
    <source>
        <dbReference type="EMBL" id="KAB1443046.1"/>
    </source>
</evidence>
<comment type="caution">
    <text evidence="2">The sequence shown here is derived from an EMBL/GenBank/DDBJ whole genome shotgun (WGS) entry which is preliminary data.</text>
</comment>
<dbReference type="Gene3D" id="3.40.30.10">
    <property type="entry name" value="Glutaredoxin"/>
    <property type="match status" value="1"/>
</dbReference>
<gene>
    <name evidence="2" type="ORF">F8A88_01930</name>
</gene>
<name>A0A6N6N4S3_9BACT</name>
<dbReference type="RefSeq" id="WP_151149316.1">
    <property type="nucleotide sequence ID" value="NZ_WAIE01000001.1"/>
</dbReference>
<organism evidence="2 3">
    <name type="scientific">Pseudodesulfovibrio senegalensis</name>
    <dbReference type="NCBI Taxonomy" id="1721087"/>
    <lineage>
        <taxon>Bacteria</taxon>
        <taxon>Pseudomonadati</taxon>
        <taxon>Thermodesulfobacteriota</taxon>
        <taxon>Desulfovibrionia</taxon>
        <taxon>Desulfovibrionales</taxon>
        <taxon>Desulfovibrionaceae</taxon>
    </lineage>
</organism>
<evidence type="ECO:0000256" key="1">
    <source>
        <dbReference type="SAM" id="SignalP"/>
    </source>
</evidence>
<dbReference type="AlphaFoldDB" id="A0A6N6N4S3"/>
<sequence>MKSLIKKNAAHMFMVGACLLMLAPYARAAEPTLNVMPEIKPETVDALKQMAHGVTMGNGTEVVMVSDPFCVFCRMSYDHLMREADKVGQLYVVHVALAGHPGSDMAGALAGYLAEKGKGREALDLAYRIEQPETKSYSQAGAIIYKTFQERFPEELADMTMKQFAAARFPQYFETAQAVGRLGFKGTPHIIARGRHMNGYKSSWLDLLLMENNK</sequence>
<evidence type="ECO:0000313" key="3">
    <source>
        <dbReference type="Proteomes" id="UP000438699"/>
    </source>
</evidence>
<feature type="signal peptide" evidence="1">
    <location>
        <begin position="1"/>
        <end position="28"/>
    </location>
</feature>
<dbReference type="InterPro" id="IPR036249">
    <property type="entry name" value="Thioredoxin-like_sf"/>
</dbReference>
<feature type="chain" id="PRO_5026865386" description="Thioredoxin domain-containing protein" evidence="1">
    <location>
        <begin position="29"/>
        <end position="214"/>
    </location>
</feature>
<proteinExistence type="predicted"/>
<accession>A0A6N6N4S3</accession>
<keyword evidence="3" id="KW-1185">Reference proteome</keyword>
<evidence type="ECO:0008006" key="4">
    <source>
        <dbReference type="Google" id="ProtNLM"/>
    </source>
</evidence>
<dbReference type="PROSITE" id="PS51257">
    <property type="entry name" value="PROKAR_LIPOPROTEIN"/>
    <property type="match status" value="1"/>
</dbReference>
<reference evidence="2 3" key="1">
    <citation type="journal article" date="2017" name="Int. J. Syst. Evol. Microbiol.">
        <title>Desulfovibrio senegalensis sp. nov., a mesophilic sulfate reducer isolated from marine sediment.</title>
        <authorList>
            <person name="Thioye A."/>
            <person name="Gam Z.B.A."/>
            <person name="Mbengue M."/>
            <person name="Cayol J.L."/>
            <person name="Joseph-Bartoli M."/>
            <person name="Toure-Kane C."/>
            <person name="Labat M."/>
        </authorList>
    </citation>
    <scope>NUCLEOTIDE SEQUENCE [LARGE SCALE GENOMIC DNA]</scope>
    <source>
        <strain evidence="2 3">DSM 101509</strain>
    </source>
</reference>
<dbReference type="SUPFAM" id="SSF52833">
    <property type="entry name" value="Thioredoxin-like"/>
    <property type="match status" value="1"/>
</dbReference>
<protein>
    <recommendedName>
        <fullName evidence="4">Thioredoxin domain-containing protein</fullName>
    </recommendedName>
</protein>